<name>A0A1M4TP85_LOKAT</name>
<proteinExistence type="predicted"/>
<evidence type="ECO:0000313" key="4">
    <source>
        <dbReference type="EMBL" id="SHE46204.1"/>
    </source>
</evidence>
<evidence type="ECO:0000256" key="1">
    <source>
        <dbReference type="SAM" id="Coils"/>
    </source>
</evidence>
<dbReference type="SMART" id="SM00935">
    <property type="entry name" value="OmpH"/>
    <property type="match status" value="1"/>
</dbReference>
<evidence type="ECO:0000256" key="3">
    <source>
        <dbReference type="SAM" id="SignalP"/>
    </source>
</evidence>
<feature type="coiled-coil region" evidence="1">
    <location>
        <begin position="51"/>
        <end position="78"/>
    </location>
</feature>
<evidence type="ECO:0000313" key="5">
    <source>
        <dbReference type="Proteomes" id="UP000183987"/>
    </source>
</evidence>
<dbReference type="OrthoDB" id="7868372at2"/>
<dbReference type="Pfam" id="PF03938">
    <property type="entry name" value="OmpH"/>
    <property type="match status" value="1"/>
</dbReference>
<keyword evidence="1" id="KW-0175">Coiled coil</keyword>
<dbReference type="STRING" id="366533.SAMN05444339_101433"/>
<dbReference type="EMBL" id="FQUE01000001">
    <property type="protein sequence ID" value="SHE46204.1"/>
    <property type="molecule type" value="Genomic_DNA"/>
</dbReference>
<accession>A0A1M4TP85</accession>
<dbReference type="Proteomes" id="UP000183987">
    <property type="component" value="Unassembled WGS sequence"/>
</dbReference>
<dbReference type="AlphaFoldDB" id="A0A1M4TP85"/>
<feature type="region of interest" description="Disordered" evidence="2">
    <location>
        <begin position="178"/>
        <end position="230"/>
    </location>
</feature>
<feature type="chain" id="PRO_5012567303" evidence="3">
    <location>
        <begin position="22"/>
        <end position="230"/>
    </location>
</feature>
<dbReference type="RefSeq" id="WP_072855535.1">
    <property type="nucleotide sequence ID" value="NZ_FQUE01000001.1"/>
</dbReference>
<dbReference type="InterPro" id="IPR024930">
    <property type="entry name" value="Skp_dom_sf"/>
</dbReference>
<sequence length="230" mass="24206">MRGGVAAALAAAVLSVTPAAAQDAPPPVAAPVLILDSDRLYLDSAYGQTIRDGLEAEAADLKAENDRIVAALTEEERSLTQRRPTMTPEAFRAEANAFDVKVQGIRRARDAKEMALEDSRLKARDDFFNTVRDIVGQLMLEEGATVILDRRSVFLALSAADMTEKAIARIDAAMLKPGPAPQSAPLPLVEGPTAPDGEATDAPPSEDTAPDALAEPSTPDTADGPTPLNP</sequence>
<keyword evidence="5" id="KW-1185">Reference proteome</keyword>
<dbReference type="Gene3D" id="3.30.910.20">
    <property type="entry name" value="Skp domain"/>
    <property type="match status" value="1"/>
</dbReference>
<reference evidence="5" key="1">
    <citation type="submission" date="2016-11" db="EMBL/GenBank/DDBJ databases">
        <authorList>
            <person name="Varghese N."/>
            <person name="Submissions S."/>
        </authorList>
    </citation>
    <scope>NUCLEOTIDE SEQUENCE [LARGE SCALE GENOMIC DNA]</scope>
    <source>
        <strain evidence="5">DSM 29326</strain>
    </source>
</reference>
<dbReference type="GO" id="GO:0051082">
    <property type="term" value="F:unfolded protein binding"/>
    <property type="evidence" value="ECO:0007669"/>
    <property type="project" value="InterPro"/>
</dbReference>
<organism evidence="4 5">
    <name type="scientific">Loktanella atrilutea</name>
    <dbReference type="NCBI Taxonomy" id="366533"/>
    <lineage>
        <taxon>Bacteria</taxon>
        <taxon>Pseudomonadati</taxon>
        <taxon>Pseudomonadota</taxon>
        <taxon>Alphaproteobacteria</taxon>
        <taxon>Rhodobacterales</taxon>
        <taxon>Roseobacteraceae</taxon>
        <taxon>Loktanella</taxon>
    </lineage>
</organism>
<dbReference type="SUPFAM" id="SSF111384">
    <property type="entry name" value="OmpH-like"/>
    <property type="match status" value="1"/>
</dbReference>
<feature type="signal peptide" evidence="3">
    <location>
        <begin position="1"/>
        <end position="21"/>
    </location>
</feature>
<gene>
    <name evidence="4" type="ORF">SAMN05444339_101433</name>
</gene>
<dbReference type="InterPro" id="IPR005632">
    <property type="entry name" value="Chaperone_Skp"/>
</dbReference>
<protein>
    <submittedName>
        <fullName evidence="4">Periplasmic chaperone for outer membrane proteins Skp</fullName>
    </submittedName>
</protein>
<evidence type="ECO:0000256" key="2">
    <source>
        <dbReference type="SAM" id="MobiDB-lite"/>
    </source>
</evidence>
<keyword evidence="3" id="KW-0732">Signal</keyword>